<dbReference type="Proteomes" id="UP000066529">
    <property type="component" value="Chromosome"/>
</dbReference>
<accession>A0A0E3KZF4</accession>
<dbReference type="OrthoDB" id="132546at2157"/>
<dbReference type="Gene3D" id="3.40.50.2000">
    <property type="entry name" value="Glycogen Phosphorylase B"/>
    <property type="match status" value="2"/>
</dbReference>
<sequence length="366" mass="41892">MRVAIFHDYFGAIGGGEKLVLMLAKSLNADVITTDLNMESVKKMGYSDVRIISLGETPKVPPLKQISASFYFATCDFSKEYDFFIFSGNWAHFAAKKHKPNLYYCHTPTRAFYDLYDTFLSRQSLLISIFFRIWVWLHRPISEYYLSYVCKIVTNSKNTSKRIKKYFKRDSLVIYPPVDVSKFTCKEYGDFWLSVNRLYPEKRVEIQIEAFRKMPDEKLIIVGGYSKGDHAKSYAENIVKNLPQNVKVLGEISEAELLDAYSRCKGIICTAMDEDFGMTPVEAMASGKPVIAVNEGGFKETVTERTGIFINADVHSVIEAVKFISRSPNSYQDACFNRAKEFDISIFTKKIKNVICDDPETFKRVV</sequence>
<feature type="domain" description="Glycosyl transferase family 1" evidence="2">
    <location>
        <begin position="191"/>
        <end position="333"/>
    </location>
</feature>
<keyword evidence="1 3" id="KW-0808">Transferase</keyword>
<dbReference type="PANTHER" id="PTHR45918">
    <property type="entry name" value="ALPHA-1,3/1,6-MANNOSYLTRANSFERASE ALG2"/>
    <property type="match status" value="1"/>
</dbReference>
<protein>
    <submittedName>
        <fullName evidence="3">Mannosyltransferase WbkA</fullName>
    </submittedName>
</protein>
<organism evidence="3 4">
    <name type="scientific">Methanosarcina thermophila (strain ATCC 43570 / DSM 1825 / OCM 12 / VKM B-1830 / TM-1)</name>
    <dbReference type="NCBI Taxonomy" id="523844"/>
    <lineage>
        <taxon>Archaea</taxon>
        <taxon>Methanobacteriati</taxon>
        <taxon>Methanobacteriota</taxon>
        <taxon>Stenosarchaea group</taxon>
        <taxon>Methanomicrobia</taxon>
        <taxon>Methanosarcinales</taxon>
        <taxon>Methanosarcinaceae</taxon>
        <taxon>Methanosarcina</taxon>
    </lineage>
</organism>
<dbReference type="GeneID" id="41602120"/>
<name>A0A0E3KZF4_METTT</name>
<dbReference type="InterPro" id="IPR027054">
    <property type="entry name" value="ALG2"/>
</dbReference>
<dbReference type="PANTHER" id="PTHR45918:SF1">
    <property type="entry name" value="ALPHA-1,3_1,6-MANNOSYLTRANSFERASE ALG2"/>
    <property type="match status" value="1"/>
</dbReference>
<dbReference type="PATRIC" id="fig|523844.20.peg.3007"/>
<evidence type="ECO:0000256" key="1">
    <source>
        <dbReference type="ARBA" id="ARBA00022679"/>
    </source>
</evidence>
<gene>
    <name evidence="3" type="ORF">MSTHT_2470</name>
</gene>
<evidence type="ECO:0000259" key="2">
    <source>
        <dbReference type="Pfam" id="PF00534"/>
    </source>
</evidence>
<dbReference type="AlphaFoldDB" id="A0A0E3KZF4"/>
<evidence type="ECO:0000313" key="3">
    <source>
        <dbReference type="EMBL" id="AKB14228.1"/>
    </source>
</evidence>
<dbReference type="RefSeq" id="WP_048168166.1">
    <property type="nucleotide sequence ID" value="NZ_CP009501.1"/>
</dbReference>
<dbReference type="EMBL" id="CP009501">
    <property type="protein sequence ID" value="AKB14228.1"/>
    <property type="molecule type" value="Genomic_DNA"/>
</dbReference>
<dbReference type="STRING" id="523844.MSTHT_2470"/>
<proteinExistence type="predicted"/>
<keyword evidence="3" id="KW-0328">Glycosyltransferase</keyword>
<dbReference type="InterPro" id="IPR001296">
    <property type="entry name" value="Glyco_trans_1"/>
</dbReference>
<dbReference type="GO" id="GO:0012505">
    <property type="term" value="C:endomembrane system"/>
    <property type="evidence" value="ECO:0007669"/>
    <property type="project" value="TreeGrafter"/>
</dbReference>
<dbReference type="SUPFAM" id="SSF53756">
    <property type="entry name" value="UDP-Glycosyltransferase/glycogen phosphorylase"/>
    <property type="match status" value="1"/>
</dbReference>
<dbReference type="Pfam" id="PF00534">
    <property type="entry name" value="Glycos_transf_1"/>
    <property type="match status" value="1"/>
</dbReference>
<dbReference type="KEGG" id="mthr:MSTHT_2470"/>
<dbReference type="GO" id="GO:0004378">
    <property type="term" value="F:GDP-Man:Man(1)GlcNAc(2)-PP-Dol alpha-1,3-mannosyltransferase activity"/>
    <property type="evidence" value="ECO:0007669"/>
    <property type="project" value="InterPro"/>
</dbReference>
<evidence type="ECO:0000313" key="4">
    <source>
        <dbReference type="Proteomes" id="UP000066529"/>
    </source>
</evidence>
<reference evidence="3 4" key="1">
    <citation type="submission" date="2014-07" db="EMBL/GenBank/DDBJ databases">
        <title>Methanogenic archaea and the global carbon cycle.</title>
        <authorList>
            <person name="Henriksen J.R."/>
            <person name="Luke J."/>
            <person name="Reinhart S."/>
            <person name="Benedict M.N."/>
            <person name="Youngblut N.D."/>
            <person name="Metcalf M.E."/>
            <person name="Whitaker R.J."/>
            <person name="Metcalf W.W."/>
        </authorList>
    </citation>
    <scope>NUCLEOTIDE SEQUENCE [LARGE SCALE GENOMIC DNA]</scope>
    <source>
        <strain evidence="4">ATCC 43570 / DSM 1825 / OCM 12 / VKM B-1830 / TM-1</strain>
    </source>
</reference>
<dbReference type="HOGENOM" id="CLU_041001_1_0_2"/>